<gene>
    <name evidence="1" type="ORF">VL20_63</name>
</gene>
<dbReference type="RefSeq" id="WP_256378249.1">
    <property type="nucleotide sequence ID" value="NZ_CP011339.1"/>
</dbReference>
<organism evidence="1 2">
    <name type="scientific">Microcystis panniformis FACHB-1757</name>
    <dbReference type="NCBI Taxonomy" id="1638788"/>
    <lineage>
        <taxon>Bacteria</taxon>
        <taxon>Bacillati</taxon>
        <taxon>Cyanobacteriota</taxon>
        <taxon>Cyanophyceae</taxon>
        <taxon>Oscillatoriophycideae</taxon>
        <taxon>Chroococcales</taxon>
        <taxon>Microcystaceae</taxon>
        <taxon>Microcystis</taxon>
    </lineage>
</organism>
<evidence type="ECO:0000313" key="1">
    <source>
        <dbReference type="EMBL" id="AKV65308.1"/>
    </source>
</evidence>
<dbReference type="AlphaFoldDB" id="A0A0K1RU64"/>
<proteinExistence type="predicted"/>
<reference evidence="1 2" key="1">
    <citation type="journal article" date="2016" name="Stand. Genomic Sci.">
        <title>Complete genome sequence and genomic characterization of Microcystis panniformis FACHB 1757 by third-generation sequencing.</title>
        <authorList>
            <person name="Zhang J.Y."/>
            <person name="Guan R."/>
            <person name="Zhang H.J."/>
            <person name="Li H."/>
            <person name="Xiao P."/>
            <person name="Yu G.L."/>
            <person name="Du L."/>
            <person name="Cao D.M."/>
            <person name="Zhu B.C."/>
            <person name="Li R.H."/>
            <person name="Lu Z.H."/>
        </authorList>
    </citation>
    <scope>NUCLEOTIDE SEQUENCE [LARGE SCALE GENOMIC DNA]</scope>
    <source>
        <strain evidence="1 2">FACHB-1757</strain>
    </source>
</reference>
<accession>A0A0K1RU64</accession>
<sequence length="41" mass="4336">MSKVRSPKSIGAVVGLTLGNAPYGYGNSDRTYNLPKILLAI</sequence>
<name>A0A0K1RU64_9CHRO</name>
<keyword evidence="2" id="KW-1185">Reference proteome</keyword>
<protein>
    <submittedName>
        <fullName evidence="1">Uncharacterized protein</fullName>
    </submittedName>
</protein>
<evidence type="ECO:0000313" key="2">
    <source>
        <dbReference type="Proteomes" id="UP000068167"/>
    </source>
</evidence>
<dbReference type="Proteomes" id="UP000068167">
    <property type="component" value="Chromosome"/>
</dbReference>
<dbReference type="EMBL" id="CP011339">
    <property type="protein sequence ID" value="AKV65308.1"/>
    <property type="molecule type" value="Genomic_DNA"/>
</dbReference>
<dbReference type="KEGG" id="mpk:VL20_63"/>
<dbReference type="PATRIC" id="fig|1638788.3.peg.67"/>